<protein>
    <submittedName>
        <fullName evidence="1">Uncharacterized protein</fullName>
    </submittedName>
</protein>
<dbReference type="EMBL" id="LS991949">
    <property type="protein sequence ID" value="SYV89604.1"/>
    <property type="molecule type" value="Genomic_DNA"/>
</dbReference>
<evidence type="ECO:0000313" key="1">
    <source>
        <dbReference type="EMBL" id="SYV89604.1"/>
    </source>
</evidence>
<evidence type="ECO:0000313" key="2">
    <source>
        <dbReference type="Proteomes" id="UP000259864"/>
    </source>
</evidence>
<name>A0A3B0P8J5_9BACT</name>
<organism evidence="1 2">
    <name type="scientific">Metamycoplasma alkalescens</name>
    <dbReference type="NCBI Taxonomy" id="45363"/>
    <lineage>
        <taxon>Bacteria</taxon>
        <taxon>Bacillati</taxon>
        <taxon>Mycoplasmatota</taxon>
        <taxon>Mycoplasmoidales</taxon>
        <taxon>Metamycoplasmataceae</taxon>
        <taxon>Metamycoplasma</taxon>
    </lineage>
</organism>
<sequence length="114" mass="13081">MINSFNVNTSNGSTFLEIKKSCNYSNQCFSSTDYFNINGNWCRNSIAIYSKIKFSTASISTSSDIFCLISIAFNNLFNISCNCQNNLSKSLSFDSIINFFKKRHQKFQMSFFVF</sequence>
<proteinExistence type="predicted"/>
<gene>
    <name evidence="1" type="ORF">NCTC10135_00094</name>
</gene>
<dbReference type="Proteomes" id="UP000259864">
    <property type="component" value="Chromosome 1"/>
</dbReference>
<dbReference type="KEGG" id="mala:NCTC10135_00094"/>
<accession>A0A3B0P8J5</accession>
<reference evidence="2" key="1">
    <citation type="submission" date="2018-06" db="EMBL/GenBank/DDBJ databases">
        <authorList>
            <consortium name="Pathogen Informatics"/>
        </authorList>
    </citation>
    <scope>NUCLEOTIDE SEQUENCE [LARGE SCALE GENOMIC DNA]</scope>
    <source>
        <strain evidence="2">NCTC10135</strain>
    </source>
</reference>
<dbReference type="AlphaFoldDB" id="A0A3B0P8J5"/>